<dbReference type="AlphaFoldDB" id="A0A553BPF7"/>
<organism evidence="2 4">
    <name type="scientific">Flavobacterium gawalongense</name>
    <dbReference type="NCBI Taxonomy" id="2594432"/>
    <lineage>
        <taxon>Bacteria</taxon>
        <taxon>Pseudomonadati</taxon>
        <taxon>Bacteroidota</taxon>
        <taxon>Flavobacteriia</taxon>
        <taxon>Flavobacteriales</taxon>
        <taxon>Flavobacteriaceae</taxon>
        <taxon>Flavobacterium</taxon>
    </lineage>
</organism>
<dbReference type="Proteomes" id="UP000318528">
    <property type="component" value="Unassembled WGS sequence"/>
</dbReference>
<dbReference type="OrthoDB" id="680581at2"/>
<evidence type="ECO:0000313" key="4">
    <source>
        <dbReference type="Proteomes" id="UP000318669"/>
    </source>
</evidence>
<protein>
    <submittedName>
        <fullName evidence="2">Uncharacterized protein</fullName>
    </submittedName>
</protein>
<gene>
    <name evidence="2" type="ORF">FNW11_08100</name>
    <name evidence="1" type="ORF">FNW12_09335</name>
</gene>
<comment type="caution">
    <text evidence="2">The sequence shown here is derived from an EMBL/GenBank/DDBJ whole genome shotgun (WGS) entry which is preliminary data.</text>
</comment>
<proteinExistence type="predicted"/>
<accession>A0A553BPF7</accession>
<evidence type="ECO:0000313" key="1">
    <source>
        <dbReference type="EMBL" id="TRX06137.1"/>
    </source>
</evidence>
<reference evidence="3 4" key="1">
    <citation type="submission" date="2019-07" db="EMBL/GenBank/DDBJ databases">
        <title>Novel species of Flavobacterium.</title>
        <authorList>
            <person name="Liu Q."/>
            <person name="Xin Y.-H."/>
        </authorList>
    </citation>
    <scope>NUCLEOTIDE SEQUENCE [LARGE SCALE GENOMIC DNA]</scope>
    <source>
        <strain evidence="1 3">GSP39</strain>
        <strain evidence="2 4">GSR22</strain>
    </source>
</reference>
<dbReference type="Proteomes" id="UP000318669">
    <property type="component" value="Unassembled WGS sequence"/>
</dbReference>
<name>A0A553BPF7_9FLAO</name>
<dbReference type="RefSeq" id="WP_143387353.1">
    <property type="nucleotide sequence ID" value="NZ_VJZL01000011.1"/>
</dbReference>
<evidence type="ECO:0000313" key="2">
    <source>
        <dbReference type="EMBL" id="TRX10108.1"/>
    </source>
</evidence>
<sequence>METEKELNDAILKMTLKIQNEYPELSKYLIEMPVTIPDIINPKINIKTLKDYYESLNSILKEYVPNHIDIKDK</sequence>
<dbReference type="EMBL" id="VJZN01000013">
    <property type="protein sequence ID" value="TRX06137.1"/>
    <property type="molecule type" value="Genomic_DNA"/>
</dbReference>
<dbReference type="EMBL" id="VJZL01000011">
    <property type="protein sequence ID" value="TRX10108.1"/>
    <property type="molecule type" value="Genomic_DNA"/>
</dbReference>
<keyword evidence="3" id="KW-1185">Reference proteome</keyword>
<evidence type="ECO:0000313" key="3">
    <source>
        <dbReference type="Proteomes" id="UP000318528"/>
    </source>
</evidence>